<dbReference type="EMBL" id="PFBO01000070">
    <property type="protein sequence ID" value="PIT90453.1"/>
    <property type="molecule type" value="Genomic_DNA"/>
</dbReference>
<sequence length="158" mass="18491">MKEQLEHYELVLIIPGSISEDQHARIVAEVKDLLKSKEAVITSEQDLGRKKLAYAISNLRYGFYFALEFDLLARHLKTIEADLKLNKEILRYLIIRKQQKTEEQINKEEKIKSGRIKAELQKQQEEAKEVKKEKADKSKISLEDLDKKLDEILDEKVI</sequence>
<dbReference type="Pfam" id="PF01250">
    <property type="entry name" value="Ribosomal_S6"/>
    <property type="match status" value="1"/>
</dbReference>
<keyword evidence="3" id="KW-0699">rRNA-binding</keyword>
<dbReference type="GO" id="GO:0005840">
    <property type="term" value="C:ribosome"/>
    <property type="evidence" value="ECO:0007669"/>
    <property type="project" value="UniProtKB-KW"/>
</dbReference>
<evidence type="ECO:0000256" key="4">
    <source>
        <dbReference type="SAM" id="Coils"/>
    </source>
</evidence>
<dbReference type="CDD" id="cd00473">
    <property type="entry name" value="bS6"/>
    <property type="match status" value="1"/>
</dbReference>
<dbReference type="PANTHER" id="PTHR21011:SF1">
    <property type="entry name" value="SMALL RIBOSOMAL SUBUNIT PROTEIN BS6M"/>
    <property type="match status" value="1"/>
</dbReference>
<dbReference type="GO" id="GO:0005737">
    <property type="term" value="C:cytoplasm"/>
    <property type="evidence" value="ECO:0007669"/>
    <property type="project" value="UniProtKB-ARBA"/>
</dbReference>
<dbReference type="Proteomes" id="UP000230543">
    <property type="component" value="Unassembled WGS sequence"/>
</dbReference>
<dbReference type="GO" id="GO:0006412">
    <property type="term" value="P:translation"/>
    <property type="evidence" value="ECO:0007669"/>
    <property type="project" value="UniProtKB-UniRule"/>
</dbReference>
<reference evidence="6" key="1">
    <citation type="submission" date="2017-09" db="EMBL/GenBank/DDBJ databases">
        <title>Depth-based differentiation of microbial function through sediment-hosted aquifers and enrichment of novel symbionts in the deep terrestrial subsurface.</title>
        <authorList>
            <person name="Probst A.J."/>
            <person name="Ladd B."/>
            <person name="Jarett J.K."/>
            <person name="Geller-Mcgrath D.E."/>
            <person name="Sieber C.M.K."/>
            <person name="Emerson J.B."/>
            <person name="Anantharaman K."/>
            <person name="Thomas B.C."/>
            <person name="Malmstrom R."/>
            <person name="Stieglmeier M."/>
            <person name="Klingl A."/>
            <person name="Woyke T."/>
            <person name="Ryan C.M."/>
            <person name="Banfield J.F."/>
        </authorList>
    </citation>
    <scope>NUCLEOTIDE SEQUENCE [LARGE SCALE GENOMIC DNA]</scope>
</reference>
<gene>
    <name evidence="3 5" type="primary">rpsF</name>
    <name evidence="5" type="ORF">COU22_02075</name>
</gene>
<dbReference type="InterPro" id="IPR014717">
    <property type="entry name" value="Transl_elong_EF1B/ribsomal_bS6"/>
</dbReference>
<dbReference type="InterPro" id="IPR035980">
    <property type="entry name" value="Ribosomal_bS6_sf"/>
</dbReference>
<feature type="coiled-coil region" evidence="4">
    <location>
        <begin position="106"/>
        <end position="155"/>
    </location>
</feature>
<comment type="similarity">
    <text evidence="1 3">Belongs to the bacterial ribosomal protein bS6 family.</text>
</comment>
<keyword evidence="3" id="KW-0687">Ribonucleoprotein</keyword>
<dbReference type="GO" id="GO:0003735">
    <property type="term" value="F:structural constituent of ribosome"/>
    <property type="evidence" value="ECO:0007669"/>
    <property type="project" value="InterPro"/>
</dbReference>
<dbReference type="GO" id="GO:0070181">
    <property type="term" value="F:small ribosomal subunit rRNA binding"/>
    <property type="evidence" value="ECO:0007669"/>
    <property type="project" value="TreeGrafter"/>
</dbReference>
<evidence type="ECO:0000313" key="5">
    <source>
        <dbReference type="EMBL" id="PIT90453.1"/>
    </source>
</evidence>
<dbReference type="Gene3D" id="3.30.70.60">
    <property type="match status" value="1"/>
</dbReference>
<dbReference type="HAMAP" id="MF_00360">
    <property type="entry name" value="Ribosomal_bS6"/>
    <property type="match status" value="1"/>
</dbReference>
<dbReference type="InterPro" id="IPR020814">
    <property type="entry name" value="Ribosomal_S6_plastid/chlpt"/>
</dbReference>
<keyword evidence="3 5" id="KW-0689">Ribosomal protein</keyword>
<dbReference type="InterPro" id="IPR000529">
    <property type="entry name" value="Ribosomal_bS6"/>
</dbReference>
<dbReference type="AlphaFoldDB" id="A0A2M6WCC5"/>
<organism evidence="5 6">
    <name type="scientific">Candidatus Komeilibacteria bacterium CG10_big_fil_rev_8_21_14_0_10_41_13</name>
    <dbReference type="NCBI Taxonomy" id="1974476"/>
    <lineage>
        <taxon>Bacteria</taxon>
        <taxon>Candidatus Komeiliibacteriota</taxon>
    </lineage>
</organism>
<evidence type="ECO:0000256" key="2">
    <source>
        <dbReference type="ARBA" id="ARBA00035294"/>
    </source>
</evidence>
<dbReference type="NCBIfam" id="TIGR00166">
    <property type="entry name" value="S6"/>
    <property type="match status" value="1"/>
</dbReference>
<comment type="caution">
    <text evidence="5">The sequence shown here is derived from an EMBL/GenBank/DDBJ whole genome shotgun (WGS) entry which is preliminary data.</text>
</comment>
<accession>A0A2M6WCC5</accession>
<name>A0A2M6WCC5_9BACT</name>
<comment type="function">
    <text evidence="3">Binds together with bS18 to 16S ribosomal RNA.</text>
</comment>
<dbReference type="GO" id="GO:1990904">
    <property type="term" value="C:ribonucleoprotein complex"/>
    <property type="evidence" value="ECO:0007669"/>
    <property type="project" value="UniProtKB-KW"/>
</dbReference>
<protein>
    <recommendedName>
        <fullName evidence="2 3">Small ribosomal subunit protein bS6</fullName>
    </recommendedName>
</protein>
<dbReference type="SUPFAM" id="SSF54995">
    <property type="entry name" value="Ribosomal protein S6"/>
    <property type="match status" value="1"/>
</dbReference>
<evidence type="ECO:0000256" key="3">
    <source>
        <dbReference type="HAMAP-Rule" id="MF_00360"/>
    </source>
</evidence>
<dbReference type="PANTHER" id="PTHR21011">
    <property type="entry name" value="MITOCHONDRIAL 28S RIBOSOMAL PROTEIN S6"/>
    <property type="match status" value="1"/>
</dbReference>
<proteinExistence type="inferred from homology"/>
<keyword evidence="3" id="KW-0694">RNA-binding</keyword>
<keyword evidence="4" id="KW-0175">Coiled coil</keyword>
<evidence type="ECO:0000313" key="6">
    <source>
        <dbReference type="Proteomes" id="UP000230543"/>
    </source>
</evidence>
<evidence type="ECO:0000256" key="1">
    <source>
        <dbReference type="ARBA" id="ARBA00009512"/>
    </source>
</evidence>